<evidence type="ECO:0000256" key="1">
    <source>
        <dbReference type="SAM" id="MobiDB-lite"/>
    </source>
</evidence>
<dbReference type="Proteomes" id="UP000198406">
    <property type="component" value="Unassembled WGS sequence"/>
</dbReference>
<reference evidence="2 3" key="1">
    <citation type="journal article" date="2015" name="Plant Cell">
        <title>Oil accumulation by the oleaginous diatom Fistulifera solaris as revealed by the genome and transcriptome.</title>
        <authorList>
            <person name="Tanaka T."/>
            <person name="Maeda Y."/>
            <person name="Veluchamy A."/>
            <person name="Tanaka M."/>
            <person name="Abida H."/>
            <person name="Marechal E."/>
            <person name="Bowler C."/>
            <person name="Muto M."/>
            <person name="Sunaga Y."/>
            <person name="Tanaka M."/>
            <person name="Yoshino T."/>
            <person name="Taniguchi T."/>
            <person name="Fukuda Y."/>
            <person name="Nemoto M."/>
            <person name="Matsumoto M."/>
            <person name="Wong P.S."/>
            <person name="Aburatani S."/>
            <person name="Fujibuchi W."/>
        </authorList>
    </citation>
    <scope>NUCLEOTIDE SEQUENCE [LARGE SCALE GENOMIC DNA]</scope>
    <source>
        <strain evidence="2 3">JPCC DA0580</strain>
    </source>
</reference>
<organism evidence="2 3">
    <name type="scientific">Fistulifera solaris</name>
    <name type="common">Oleaginous diatom</name>
    <dbReference type="NCBI Taxonomy" id="1519565"/>
    <lineage>
        <taxon>Eukaryota</taxon>
        <taxon>Sar</taxon>
        <taxon>Stramenopiles</taxon>
        <taxon>Ochrophyta</taxon>
        <taxon>Bacillariophyta</taxon>
        <taxon>Bacillariophyceae</taxon>
        <taxon>Bacillariophycidae</taxon>
        <taxon>Naviculales</taxon>
        <taxon>Naviculaceae</taxon>
        <taxon>Fistulifera</taxon>
    </lineage>
</organism>
<gene>
    <name evidence="2" type="ORF">FisN_1Lh289</name>
</gene>
<protein>
    <submittedName>
        <fullName evidence="2">Uncharacterized protein</fullName>
    </submittedName>
</protein>
<evidence type="ECO:0000313" key="2">
    <source>
        <dbReference type="EMBL" id="GAX21039.1"/>
    </source>
</evidence>
<feature type="region of interest" description="Disordered" evidence="1">
    <location>
        <begin position="83"/>
        <end position="172"/>
    </location>
</feature>
<dbReference type="AlphaFoldDB" id="A0A1Z5K496"/>
<name>A0A1Z5K496_FISSO</name>
<evidence type="ECO:0000313" key="3">
    <source>
        <dbReference type="Proteomes" id="UP000198406"/>
    </source>
</evidence>
<dbReference type="InParanoid" id="A0A1Z5K496"/>
<dbReference type="EMBL" id="BDSP01000153">
    <property type="protein sequence ID" value="GAX21039.1"/>
    <property type="molecule type" value="Genomic_DNA"/>
</dbReference>
<accession>A0A1Z5K496</accession>
<feature type="compositionally biased region" description="Polar residues" evidence="1">
    <location>
        <begin position="95"/>
        <end position="111"/>
    </location>
</feature>
<comment type="caution">
    <text evidence="2">The sequence shown here is derived from an EMBL/GenBank/DDBJ whole genome shotgun (WGS) entry which is preliminary data.</text>
</comment>
<proteinExistence type="predicted"/>
<sequence>MNQVLNASPPLSAEDYEYEECAPSRRDSPIAFCGKGFKPILDVLVKGDHAPLPADRLARKQRIVGRRGGVGQLQLVENAARAALDTNESDDETGNGIQRESLPNSSFNGPQPMTVDRTSPRKRARMGSTHAAEPDPSVAAAGKLFEGLSTLDDKDEEDPVRGVVRRTSRRTSYDSKIKDAKDDFLLLSAYATNASQLKR</sequence>
<keyword evidence="3" id="KW-1185">Reference proteome</keyword>